<protein>
    <submittedName>
        <fullName evidence="1">Uncharacterized protein</fullName>
    </submittedName>
</protein>
<evidence type="ECO:0000313" key="1">
    <source>
        <dbReference type="EMBL" id="SDH36685.1"/>
    </source>
</evidence>
<accession>A0A1G8BTY4</accession>
<reference evidence="2" key="1">
    <citation type="submission" date="2016-10" db="EMBL/GenBank/DDBJ databases">
        <authorList>
            <person name="Varghese N."/>
            <person name="Submissions S."/>
        </authorList>
    </citation>
    <scope>NUCLEOTIDE SEQUENCE [LARGE SCALE GENOMIC DNA]</scope>
    <source>
        <strain evidence="2">Gh-67</strain>
    </source>
</reference>
<dbReference type="STRING" id="551996.SAMN05192573_10958"/>
<evidence type="ECO:0000313" key="2">
    <source>
        <dbReference type="Proteomes" id="UP000199705"/>
    </source>
</evidence>
<organism evidence="1 2">
    <name type="scientific">Mucilaginibacter gossypii</name>
    <dbReference type="NCBI Taxonomy" id="551996"/>
    <lineage>
        <taxon>Bacteria</taxon>
        <taxon>Pseudomonadati</taxon>
        <taxon>Bacteroidota</taxon>
        <taxon>Sphingobacteriia</taxon>
        <taxon>Sphingobacteriales</taxon>
        <taxon>Sphingobacteriaceae</taxon>
        <taxon>Mucilaginibacter</taxon>
    </lineage>
</organism>
<dbReference type="AlphaFoldDB" id="A0A1G8BTY4"/>
<sequence>MTFGALVIFSLAACKKDEKSTLPTEQLNNNTVETVLNSQPLVESGTFQGLVRLRLSGLTNRRISNVAVALAGIVNYRRYIIDADCFNIGRITGDFL</sequence>
<keyword evidence="2" id="KW-1185">Reference proteome</keyword>
<gene>
    <name evidence="1" type="ORF">SAMN05192573_10958</name>
</gene>
<dbReference type="EMBL" id="FNCG01000009">
    <property type="protein sequence ID" value="SDH36685.1"/>
    <property type="molecule type" value="Genomic_DNA"/>
</dbReference>
<dbReference type="Proteomes" id="UP000199705">
    <property type="component" value="Unassembled WGS sequence"/>
</dbReference>
<dbReference type="RefSeq" id="WP_091169918.1">
    <property type="nucleotide sequence ID" value="NZ_CP071878.2"/>
</dbReference>
<proteinExistence type="predicted"/>
<name>A0A1G8BTY4_9SPHI</name>